<feature type="coiled-coil region" evidence="7">
    <location>
        <begin position="274"/>
        <end position="301"/>
    </location>
</feature>
<dbReference type="Gene3D" id="3.30.70.1660">
    <property type="match status" value="1"/>
</dbReference>
<evidence type="ECO:0000313" key="10">
    <source>
        <dbReference type="Proteomes" id="UP001576776"/>
    </source>
</evidence>
<evidence type="ECO:0000256" key="1">
    <source>
        <dbReference type="ARBA" id="ARBA00002613"/>
    </source>
</evidence>
<dbReference type="Pfam" id="PF00472">
    <property type="entry name" value="RF-1"/>
    <property type="match status" value="1"/>
</dbReference>
<sequence length="374" mass="42261">MLELVDIKRDIESLSHRLGKTQDYLDIPALTAKIQDLEQIASQPEFWNDQDSAQKILQELNDLKSHLQQFYDWKSRIEDTKAIVELLELEADTALLTEAQTNLSNLNRELERWELQQLLSGPYDNQGAVLTINAGAGGTDAQDWAEMLLRMYTRWSENQGYKVHLAEMSQGDEAGIKSATLEIEGRYAYGYLKAEKGTHRLVRISPFNANGKRQTSFAGVEVMPILDNSVELEIPEKDLEITTSRSGGKGGQNVNKVETAVQIKHVPTGIAVRCTEERSQLQNKEKALARLKAKLLVIAQEQRAQEIAEIRGDMVEAAWGNQIRNYVFHPYQMVKDVRTSVETTAITDVMNGELDPFIQAYLRQENQLVESNSV</sequence>
<comment type="subcellular location">
    <subcellularLocation>
        <location evidence="6">Cytoplasm</location>
    </subcellularLocation>
</comment>
<dbReference type="Gene3D" id="1.20.58.410">
    <property type="entry name" value="Release factor"/>
    <property type="match status" value="1"/>
</dbReference>
<comment type="similarity">
    <text evidence="2 6">Belongs to the prokaryotic/mitochondrial release factor family.</text>
</comment>
<dbReference type="HAMAP" id="MF_00094">
    <property type="entry name" value="Rel_fac_2"/>
    <property type="match status" value="1"/>
</dbReference>
<comment type="PTM">
    <text evidence="6">Methylated by PrmC. Methylation increases the termination efficiency of RF2.</text>
</comment>
<evidence type="ECO:0000256" key="4">
    <source>
        <dbReference type="ARBA" id="ARBA00022481"/>
    </source>
</evidence>
<feature type="coiled-coil region" evidence="7">
    <location>
        <begin position="89"/>
        <end position="116"/>
    </location>
</feature>
<feature type="modified residue" description="N5-methylglutamine" evidence="6">
    <location>
        <position position="252"/>
    </location>
</feature>
<evidence type="ECO:0000313" key="9">
    <source>
        <dbReference type="EMBL" id="MFB2936256.1"/>
    </source>
</evidence>
<keyword evidence="5 6" id="KW-0648">Protein biosynthesis</keyword>
<dbReference type="EMBL" id="JBHFNS010000056">
    <property type="protein sequence ID" value="MFB2936256.1"/>
    <property type="molecule type" value="Genomic_DNA"/>
</dbReference>
<dbReference type="InterPro" id="IPR005139">
    <property type="entry name" value="PCRF"/>
</dbReference>
<proteinExistence type="inferred from homology"/>
<comment type="function">
    <text evidence="1 6">Peptide chain release factor 2 directs the termination of translation in response to the peptide chain termination codons UGA and UAA.</text>
</comment>
<comment type="caution">
    <text evidence="9">The sequence shown here is derived from an EMBL/GenBank/DDBJ whole genome shotgun (WGS) entry which is preliminary data.</text>
</comment>
<keyword evidence="6" id="KW-0963">Cytoplasm</keyword>
<protein>
    <recommendedName>
        <fullName evidence="3 6">Peptide chain release factor 2</fullName>
        <shortName evidence="6">RF-2</shortName>
    </recommendedName>
</protein>
<dbReference type="Gene3D" id="3.30.160.20">
    <property type="match status" value="1"/>
</dbReference>
<dbReference type="SMART" id="SM00937">
    <property type="entry name" value="PCRF"/>
    <property type="match status" value="1"/>
</dbReference>
<organism evidence="9 10">
    <name type="scientific">Floridaenema fluviatile BLCC-F154</name>
    <dbReference type="NCBI Taxonomy" id="3153640"/>
    <lineage>
        <taxon>Bacteria</taxon>
        <taxon>Bacillati</taxon>
        <taxon>Cyanobacteriota</taxon>
        <taxon>Cyanophyceae</taxon>
        <taxon>Oscillatoriophycideae</taxon>
        <taxon>Aerosakkonematales</taxon>
        <taxon>Aerosakkonemataceae</taxon>
        <taxon>Floridanema</taxon>
        <taxon>Floridanema fluviatile</taxon>
    </lineage>
</organism>
<reference evidence="9 10" key="1">
    <citation type="submission" date="2024-09" db="EMBL/GenBank/DDBJ databases">
        <title>Floridaenema gen nov. (Aerosakkonemataceae, Aerosakkonematales ord. nov., Cyanobacteria) from benthic tropical and subtropical fresh waters, with the description of four new species.</title>
        <authorList>
            <person name="Moretto J.A."/>
            <person name="Berthold D.E."/>
            <person name="Lefler F.W."/>
            <person name="Huang I.-S."/>
            <person name="Laughinghouse H. IV."/>
        </authorList>
    </citation>
    <scope>NUCLEOTIDE SEQUENCE [LARGE SCALE GENOMIC DNA]</scope>
    <source>
        <strain evidence="9 10">BLCC-F154</strain>
    </source>
</reference>
<dbReference type="SUPFAM" id="SSF75620">
    <property type="entry name" value="Release factor"/>
    <property type="match status" value="1"/>
</dbReference>
<evidence type="ECO:0000256" key="3">
    <source>
        <dbReference type="ARBA" id="ARBA00019192"/>
    </source>
</evidence>
<dbReference type="InterPro" id="IPR000352">
    <property type="entry name" value="Pep_chain_release_fac_I"/>
</dbReference>
<dbReference type="NCBIfam" id="TIGR00020">
    <property type="entry name" value="prfB"/>
    <property type="match status" value="1"/>
</dbReference>
<dbReference type="PANTHER" id="PTHR43116">
    <property type="entry name" value="PEPTIDE CHAIN RELEASE FACTOR 2"/>
    <property type="match status" value="1"/>
</dbReference>
<evidence type="ECO:0000256" key="5">
    <source>
        <dbReference type="ARBA" id="ARBA00022917"/>
    </source>
</evidence>
<evidence type="ECO:0000256" key="2">
    <source>
        <dbReference type="ARBA" id="ARBA00010835"/>
    </source>
</evidence>
<keyword evidence="7" id="KW-0175">Coiled coil</keyword>
<feature type="domain" description="Prokaryotic-type class I peptide chain release factors" evidence="8">
    <location>
        <begin position="245"/>
        <end position="261"/>
    </location>
</feature>
<evidence type="ECO:0000256" key="6">
    <source>
        <dbReference type="HAMAP-Rule" id="MF_00094"/>
    </source>
</evidence>
<dbReference type="Proteomes" id="UP001576776">
    <property type="component" value="Unassembled WGS sequence"/>
</dbReference>
<evidence type="ECO:0000259" key="8">
    <source>
        <dbReference type="PROSITE" id="PS00745"/>
    </source>
</evidence>
<dbReference type="InterPro" id="IPR004374">
    <property type="entry name" value="PrfB"/>
</dbReference>
<keyword evidence="10" id="KW-1185">Reference proteome</keyword>
<dbReference type="RefSeq" id="WP_413257754.1">
    <property type="nucleotide sequence ID" value="NZ_JBHFNS010000056.1"/>
</dbReference>
<evidence type="ECO:0000256" key="7">
    <source>
        <dbReference type="SAM" id="Coils"/>
    </source>
</evidence>
<dbReference type="InterPro" id="IPR045853">
    <property type="entry name" value="Pep_chain_release_fac_I_sf"/>
</dbReference>
<name>A0ABV4YCN5_9CYAN</name>
<dbReference type="PANTHER" id="PTHR43116:SF3">
    <property type="entry name" value="CLASS I PEPTIDE CHAIN RELEASE FACTOR"/>
    <property type="match status" value="1"/>
</dbReference>
<dbReference type="Pfam" id="PF03462">
    <property type="entry name" value="PCRF"/>
    <property type="match status" value="1"/>
</dbReference>
<accession>A0ABV4YCN5</accession>
<dbReference type="PROSITE" id="PS00745">
    <property type="entry name" value="RF_PROK_I"/>
    <property type="match status" value="1"/>
</dbReference>
<gene>
    <name evidence="6 9" type="primary">prfB</name>
    <name evidence="9" type="ORF">ACE1B6_13465</name>
</gene>
<keyword evidence="4 6" id="KW-0488">Methylation</keyword>